<protein>
    <submittedName>
        <fullName evidence="1">Uncharacterized protein</fullName>
    </submittedName>
</protein>
<proteinExistence type="predicted"/>
<reference evidence="1 2" key="1">
    <citation type="submission" date="2017-11" db="EMBL/GenBank/DDBJ databases">
        <title>Genomic Encyclopedia of Archaeal and Bacterial Type Strains, Phase II (KMG-II): From Individual Species to Whole Genera.</title>
        <authorList>
            <person name="Goeker M."/>
        </authorList>
    </citation>
    <scope>NUCLEOTIDE SEQUENCE [LARGE SCALE GENOMIC DNA]</scope>
    <source>
        <strain evidence="1 2">DSM 27617</strain>
    </source>
</reference>
<dbReference type="EMBL" id="PGFD01000001">
    <property type="protein sequence ID" value="PJJ67691.1"/>
    <property type="molecule type" value="Genomic_DNA"/>
</dbReference>
<evidence type="ECO:0000313" key="1">
    <source>
        <dbReference type="EMBL" id="PJJ67691.1"/>
    </source>
</evidence>
<dbReference type="AlphaFoldDB" id="A0A2M9CA50"/>
<name>A0A2M9CA50_9FLAO</name>
<dbReference type="Proteomes" id="UP000228740">
    <property type="component" value="Unassembled WGS sequence"/>
</dbReference>
<evidence type="ECO:0000313" key="2">
    <source>
        <dbReference type="Proteomes" id="UP000228740"/>
    </source>
</evidence>
<accession>A0A2M9CA50</accession>
<organism evidence="1 2">
    <name type="scientific">Chryseobacterium geocarposphaerae</name>
    <dbReference type="NCBI Taxonomy" id="1416776"/>
    <lineage>
        <taxon>Bacteria</taxon>
        <taxon>Pseudomonadati</taxon>
        <taxon>Bacteroidota</taxon>
        <taxon>Flavobacteriia</taxon>
        <taxon>Flavobacteriales</taxon>
        <taxon>Weeksellaceae</taxon>
        <taxon>Chryseobacterium group</taxon>
        <taxon>Chryseobacterium</taxon>
    </lineage>
</organism>
<sequence length="56" mass="6535">MNSPPLERWRKFKEFSTGWFCSTGFSFHSHNFLALIAVEILFEKKDCNGKQEIAPN</sequence>
<keyword evidence="2" id="KW-1185">Reference proteome</keyword>
<dbReference type="RefSeq" id="WP_157798760.1">
    <property type="nucleotide sequence ID" value="NZ_PGFD01000001.1"/>
</dbReference>
<gene>
    <name evidence="1" type="ORF">CLV73_1709</name>
</gene>
<comment type="caution">
    <text evidence="1">The sequence shown here is derived from an EMBL/GenBank/DDBJ whole genome shotgun (WGS) entry which is preliminary data.</text>
</comment>